<dbReference type="AlphaFoldDB" id="Q2RRR6"/>
<dbReference type="InterPro" id="IPR012347">
    <property type="entry name" value="Ferritin-like"/>
</dbReference>
<proteinExistence type="predicted"/>
<dbReference type="InterPro" id="IPR003251">
    <property type="entry name" value="Rr_diiron-bd_dom"/>
</dbReference>
<evidence type="ECO:0000313" key="2">
    <source>
        <dbReference type="EMBL" id="ABC23179.1"/>
    </source>
</evidence>
<sequence>MERPRGRGLRESGPMTFDTVPKIAGVDQLFALALAMERESGRRYAELSMRMEAVGEEALAALFRRLEAEERDHGAMLAEWARQQGVIPAAELPFAWDPPEAPDPEDVIHAALPLSSPWFALDRAVRNEERAYAFYMRLAAGTADVALRLEAERMAAEELSHVARLRLARRRAWPTERAALDGAFLPVTLSASLTPLTLHFDGEEGGVLAGHVARAEAETAHRYALAARFALGTVTGALFLQLAAEARERGESVGAPGMSVAPRPAKEQALSFGGSLIDLVQGEVRLAGRLLGAWQDLMDRESDSAATGMIDAEVHVTLSRLARLSDRLAALKAGQTP</sequence>
<gene>
    <name evidence="2" type="ordered locus">Rru_A2379</name>
</gene>
<evidence type="ECO:0000313" key="3">
    <source>
        <dbReference type="Proteomes" id="UP000001929"/>
    </source>
</evidence>
<dbReference type="SUPFAM" id="SSF47240">
    <property type="entry name" value="Ferritin-like"/>
    <property type="match status" value="1"/>
</dbReference>
<reference evidence="2 3" key="1">
    <citation type="journal article" date="2011" name="Stand. Genomic Sci.">
        <title>Complete genome sequence of Rhodospirillum rubrum type strain (S1).</title>
        <authorList>
            <person name="Munk A.C."/>
            <person name="Copeland A."/>
            <person name="Lucas S."/>
            <person name="Lapidus A."/>
            <person name="Del Rio T.G."/>
            <person name="Barry K."/>
            <person name="Detter J.C."/>
            <person name="Hammon N."/>
            <person name="Israni S."/>
            <person name="Pitluck S."/>
            <person name="Brettin T."/>
            <person name="Bruce D."/>
            <person name="Han C."/>
            <person name="Tapia R."/>
            <person name="Gilna P."/>
            <person name="Schmutz J."/>
            <person name="Larimer F."/>
            <person name="Land M."/>
            <person name="Kyrpides N.C."/>
            <person name="Mavromatis K."/>
            <person name="Richardson P."/>
            <person name="Rohde M."/>
            <person name="Goker M."/>
            <person name="Klenk H.P."/>
            <person name="Zhang Y."/>
            <person name="Roberts G.P."/>
            <person name="Reslewic S."/>
            <person name="Schwartz D.C."/>
        </authorList>
    </citation>
    <scope>NUCLEOTIDE SEQUENCE [LARGE SCALE GENOMIC DNA]</scope>
    <source>
        <strain evidence="3">ATCC 11170 / ATH 1.1.1 / DSM 467 / LMG 4362 / NCIMB 8255 / S1</strain>
    </source>
</reference>
<keyword evidence="3" id="KW-1185">Reference proteome</keyword>
<evidence type="ECO:0000259" key="1">
    <source>
        <dbReference type="Pfam" id="PF02915"/>
    </source>
</evidence>
<dbReference type="Proteomes" id="UP000001929">
    <property type="component" value="Chromosome"/>
</dbReference>
<dbReference type="KEGG" id="rru:Rru_A2379"/>
<dbReference type="EnsemblBacteria" id="ABC23179">
    <property type="protein sequence ID" value="ABC23179"/>
    <property type="gene ID" value="Rru_A2379"/>
</dbReference>
<accession>Q2RRR6</accession>
<dbReference type="PATRIC" id="fig|269796.9.peg.2480"/>
<dbReference type="Pfam" id="PF02915">
    <property type="entry name" value="Rubrerythrin"/>
    <property type="match status" value="1"/>
</dbReference>
<dbReference type="Gene3D" id="1.20.1260.10">
    <property type="match status" value="1"/>
</dbReference>
<organism evidence="2 3">
    <name type="scientific">Rhodospirillum rubrum (strain ATCC 11170 / ATH 1.1.1 / DSM 467 / LMG 4362 / NCIMB 8255 / S1)</name>
    <dbReference type="NCBI Taxonomy" id="269796"/>
    <lineage>
        <taxon>Bacteria</taxon>
        <taxon>Pseudomonadati</taxon>
        <taxon>Pseudomonadota</taxon>
        <taxon>Alphaproteobacteria</taxon>
        <taxon>Rhodospirillales</taxon>
        <taxon>Rhodospirillaceae</taxon>
        <taxon>Rhodospirillum</taxon>
    </lineage>
</organism>
<dbReference type="eggNOG" id="COG1633">
    <property type="taxonomic scope" value="Bacteria"/>
</dbReference>
<feature type="domain" description="Rubrerythrin diiron-binding" evidence="1">
    <location>
        <begin position="31"/>
        <end position="166"/>
    </location>
</feature>
<dbReference type="GO" id="GO:0016491">
    <property type="term" value="F:oxidoreductase activity"/>
    <property type="evidence" value="ECO:0007669"/>
    <property type="project" value="InterPro"/>
</dbReference>
<dbReference type="STRING" id="269796.Rru_A2379"/>
<protein>
    <submittedName>
        <fullName evidence="2">Rubrerythrin</fullName>
    </submittedName>
</protein>
<dbReference type="HOGENOM" id="CLU_064893_0_0_5"/>
<name>Q2RRR6_RHORT</name>
<dbReference type="GO" id="GO:0046872">
    <property type="term" value="F:metal ion binding"/>
    <property type="evidence" value="ECO:0007669"/>
    <property type="project" value="InterPro"/>
</dbReference>
<dbReference type="CDD" id="cd01045">
    <property type="entry name" value="Ferritin_like_AB"/>
    <property type="match status" value="1"/>
</dbReference>
<dbReference type="InterPro" id="IPR009078">
    <property type="entry name" value="Ferritin-like_SF"/>
</dbReference>
<dbReference type="EMBL" id="CP000230">
    <property type="protein sequence ID" value="ABC23179.1"/>
    <property type="molecule type" value="Genomic_DNA"/>
</dbReference>